<evidence type="ECO:0000313" key="20">
    <source>
        <dbReference type="EMBL" id="ODH20763.1"/>
    </source>
</evidence>
<organism evidence="20 21">
    <name type="scientific">Paracoccidioides brasiliensis</name>
    <dbReference type="NCBI Taxonomy" id="121759"/>
    <lineage>
        <taxon>Eukaryota</taxon>
        <taxon>Fungi</taxon>
        <taxon>Dikarya</taxon>
        <taxon>Ascomycota</taxon>
        <taxon>Pezizomycotina</taxon>
        <taxon>Eurotiomycetes</taxon>
        <taxon>Eurotiomycetidae</taxon>
        <taxon>Onygenales</taxon>
        <taxon>Ajellomycetaceae</taxon>
        <taxon>Paracoccidioides</taxon>
    </lineage>
</organism>
<keyword evidence="8" id="KW-0791">Threonine biosynthesis</keyword>
<evidence type="ECO:0000313" key="21">
    <source>
        <dbReference type="Proteomes" id="UP000242814"/>
    </source>
</evidence>
<accession>A0A1D2J989</accession>
<keyword evidence="10" id="KW-0560">Oxidoreductase</keyword>
<dbReference type="InterPro" id="IPR000534">
    <property type="entry name" value="Semialdehyde_DH_NAD-bd"/>
</dbReference>
<evidence type="ECO:0000256" key="11">
    <source>
        <dbReference type="ARBA" id="ARBA00023167"/>
    </source>
</evidence>
<feature type="chain" id="PRO_5008902347" description="Aspartate-semialdehyde dehydrogenase" evidence="18">
    <location>
        <begin position="19"/>
        <end position="393"/>
    </location>
</feature>
<evidence type="ECO:0000256" key="13">
    <source>
        <dbReference type="ARBA" id="ARBA00044762"/>
    </source>
</evidence>
<dbReference type="GO" id="GO:0004073">
    <property type="term" value="F:aspartate-semialdehyde dehydrogenase activity"/>
    <property type="evidence" value="ECO:0007669"/>
    <property type="project" value="UniProtKB-EC"/>
</dbReference>
<dbReference type="InterPro" id="IPR000319">
    <property type="entry name" value="Asp-semialdehyde_DH_CS"/>
</dbReference>
<evidence type="ECO:0000256" key="18">
    <source>
        <dbReference type="SAM" id="SignalP"/>
    </source>
</evidence>
<keyword evidence="7" id="KW-0028">Amino-acid biosynthesis</keyword>
<dbReference type="SMART" id="SM00859">
    <property type="entry name" value="Semialdhyde_dh"/>
    <property type="match status" value="1"/>
</dbReference>
<dbReference type="FunFam" id="3.30.360.10:FF:000016">
    <property type="entry name" value="Probable aspartate-semialdehyde dehydrogenase"/>
    <property type="match status" value="1"/>
</dbReference>
<evidence type="ECO:0000256" key="14">
    <source>
        <dbReference type="ARBA" id="ARBA00049864"/>
    </source>
</evidence>
<feature type="active site" description="Acyl-thioester intermediate" evidence="17">
    <location>
        <position position="178"/>
    </location>
</feature>
<comment type="similarity">
    <text evidence="5">Belongs to the aspartate-semialdehyde dehydrogenase family.</text>
</comment>
<evidence type="ECO:0000256" key="6">
    <source>
        <dbReference type="ARBA" id="ARBA00013120"/>
    </source>
</evidence>
<dbReference type="CDD" id="cd02315">
    <property type="entry name" value="ScASADH_like_N"/>
    <property type="match status" value="1"/>
</dbReference>
<evidence type="ECO:0000256" key="7">
    <source>
        <dbReference type="ARBA" id="ARBA00022605"/>
    </source>
</evidence>
<dbReference type="NCBIfam" id="NF006416">
    <property type="entry name" value="PRK08664.1"/>
    <property type="match status" value="1"/>
</dbReference>
<feature type="domain" description="Semialdehyde dehydrogenase NAD-binding" evidence="19">
    <location>
        <begin position="32"/>
        <end position="158"/>
    </location>
</feature>
<evidence type="ECO:0000256" key="3">
    <source>
        <dbReference type="ARBA" id="ARBA00005021"/>
    </source>
</evidence>
<dbReference type="UniPathway" id="UPA00051">
    <property type="reaction ID" value="UER00464"/>
</dbReference>
<evidence type="ECO:0000256" key="9">
    <source>
        <dbReference type="ARBA" id="ARBA00022857"/>
    </source>
</evidence>
<comment type="subunit">
    <text evidence="13">Homotetramer; dimer of dimers.</text>
</comment>
<evidence type="ECO:0000259" key="19">
    <source>
        <dbReference type="SMART" id="SM00859"/>
    </source>
</evidence>
<keyword evidence="12" id="KW-0539">Nucleus</keyword>
<dbReference type="Proteomes" id="UP000242814">
    <property type="component" value="Unassembled WGS sequence"/>
</dbReference>
<dbReference type="GO" id="GO:0005829">
    <property type="term" value="C:cytosol"/>
    <property type="evidence" value="ECO:0007669"/>
    <property type="project" value="UniProtKB-SubCell"/>
</dbReference>
<evidence type="ECO:0000256" key="1">
    <source>
        <dbReference type="ARBA" id="ARBA00004123"/>
    </source>
</evidence>
<proteinExistence type="inferred from homology"/>
<dbReference type="PANTHER" id="PTHR46718:SF1">
    <property type="entry name" value="ASPARTATE-SEMIALDEHYDE DEHYDROGENASE"/>
    <property type="match status" value="1"/>
</dbReference>
<dbReference type="VEuPathDB" id="FungiDB:PADG_08376"/>
<dbReference type="UniPathway" id="UPA00034">
    <property type="reaction ID" value="UER00016"/>
</dbReference>
<dbReference type="CDD" id="cd18130">
    <property type="entry name" value="ASADH_C_arch_fung_like"/>
    <property type="match status" value="1"/>
</dbReference>
<dbReference type="InterPro" id="IPR036291">
    <property type="entry name" value="NAD(P)-bd_dom_sf"/>
</dbReference>
<evidence type="ECO:0000256" key="12">
    <source>
        <dbReference type="ARBA" id="ARBA00023242"/>
    </source>
</evidence>
<dbReference type="InterPro" id="IPR012280">
    <property type="entry name" value="Semialdhyde_DH_dimer_dom"/>
</dbReference>
<sequence>MRIWIIILTLTIDSQTEAQQCRRLRKSDAVRPFCVLGATGAVGTRFILLLADHPLLELVAVGASDRSAGKKYRDAVRWKQSSPMPAKAADLTVRCCAPSEFSDCDIIFSGLDPDAAGEIEMAFLKANFAVFSNARNYRLDPVVPLVVPLVNAGHIEVIPALRKHYGLGKGMIVCNSNCAVVGLVIPAKALILKFGPIESVSMVTMQAVSGAGYPGVSSMDIFDNIVPYIPGEEGKISSEARKILGDLKSDLAGFSDHKPLQISVACNRVPVLDGHTVCASLRFVNRPSPTASQVRDALREYTSEVQKLGCPSAPKHAIHVLDDVDRPQPRLDRDTERGYACSVGRIREDDSGIFDIQFVALSHNTILGASGSSILNVSFVTLSNPIIEYLGKC</sequence>
<comment type="pathway">
    <text evidence="3">Amino-acid biosynthesis; L-methionine biosynthesis via de novo pathway; L-homoserine from L-aspartate: step 2/3.</text>
</comment>
<dbReference type="Pfam" id="PF01118">
    <property type="entry name" value="Semialdhyde_dh"/>
    <property type="match status" value="1"/>
</dbReference>
<dbReference type="FunFam" id="3.40.50.720:FF:000200">
    <property type="entry name" value="Aspartate-semialdehyde dehydrogenase"/>
    <property type="match status" value="1"/>
</dbReference>
<protein>
    <recommendedName>
        <fullName evidence="16">Aspartate-semialdehyde dehydrogenase</fullName>
        <ecNumber evidence="6">1.2.1.11</ecNumber>
    </recommendedName>
</protein>
<dbReference type="AlphaFoldDB" id="A0A1D2J989"/>
<dbReference type="PANTHER" id="PTHR46718">
    <property type="entry name" value="ASPARTATE-SEMIALDEHYDE DEHYDROGENASE"/>
    <property type="match status" value="1"/>
</dbReference>
<dbReference type="VEuPathDB" id="FungiDB:PABG_07306"/>
<comment type="function">
    <text evidence="15">Catalyzes the NADPH-dependent formation of L-aspartate 4-semialdehyde (L-ASA) by the reductive dephosphorylation of 4-phospho-L-aspartate. Mediates the second step in the biosynthesis of amino acids that derive from aspartate (the aspartate family of amino acids), including methioinine and threonine, the latter of which is a precursor to isoleucine.</text>
</comment>
<dbReference type="GO" id="GO:0051287">
    <property type="term" value="F:NAD binding"/>
    <property type="evidence" value="ECO:0007669"/>
    <property type="project" value="InterPro"/>
</dbReference>
<dbReference type="NCBIfam" id="TIGR00978">
    <property type="entry name" value="asd_EA"/>
    <property type="match status" value="1"/>
</dbReference>
<dbReference type="GO" id="GO:0005634">
    <property type="term" value="C:nucleus"/>
    <property type="evidence" value="ECO:0007669"/>
    <property type="project" value="UniProtKB-SubCell"/>
</dbReference>
<evidence type="ECO:0000256" key="17">
    <source>
        <dbReference type="PIRSR" id="PIRSR000148-1"/>
    </source>
</evidence>
<dbReference type="SUPFAM" id="SSF51735">
    <property type="entry name" value="NAD(P)-binding Rossmann-fold domains"/>
    <property type="match status" value="1"/>
</dbReference>
<comment type="catalytic activity">
    <reaction evidence="14">
        <text>L-aspartate 4-semialdehyde + phosphate + NADP(+) = 4-phospho-L-aspartate + NADPH + H(+)</text>
        <dbReference type="Rhea" id="RHEA:24284"/>
        <dbReference type="ChEBI" id="CHEBI:15378"/>
        <dbReference type="ChEBI" id="CHEBI:43474"/>
        <dbReference type="ChEBI" id="CHEBI:57535"/>
        <dbReference type="ChEBI" id="CHEBI:57783"/>
        <dbReference type="ChEBI" id="CHEBI:58349"/>
        <dbReference type="ChEBI" id="CHEBI:537519"/>
        <dbReference type="EC" id="1.2.1.11"/>
    </reaction>
    <physiologicalReaction direction="right-to-left" evidence="14">
        <dbReference type="Rhea" id="RHEA:24286"/>
    </physiologicalReaction>
</comment>
<dbReference type="PROSITE" id="PS01103">
    <property type="entry name" value="ASD"/>
    <property type="match status" value="1"/>
</dbReference>
<feature type="signal peptide" evidence="18">
    <location>
        <begin position="1"/>
        <end position="18"/>
    </location>
</feature>
<feature type="active site" description="Proton acceptor" evidence="17">
    <location>
        <position position="275"/>
    </location>
</feature>
<keyword evidence="11" id="KW-0486">Methionine biosynthesis</keyword>
<evidence type="ECO:0000256" key="15">
    <source>
        <dbReference type="ARBA" id="ARBA00049950"/>
    </source>
</evidence>
<dbReference type="GO" id="GO:0009089">
    <property type="term" value="P:lysine biosynthetic process via diaminopimelate"/>
    <property type="evidence" value="ECO:0007669"/>
    <property type="project" value="UniProtKB-UniPathway"/>
</dbReference>
<gene>
    <name evidence="20" type="ORF">ACO22_05792</name>
</gene>
<dbReference type="GO" id="GO:0050661">
    <property type="term" value="F:NADP binding"/>
    <property type="evidence" value="ECO:0007669"/>
    <property type="project" value="InterPro"/>
</dbReference>
<keyword evidence="18" id="KW-0732">Signal</keyword>
<evidence type="ECO:0000256" key="5">
    <source>
        <dbReference type="ARBA" id="ARBA00010584"/>
    </source>
</evidence>
<dbReference type="InterPro" id="IPR005676">
    <property type="entry name" value="Asp_semi-ald_DH_pep-lack"/>
</dbReference>
<evidence type="ECO:0000256" key="16">
    <source>
        <dbReference type="ARBA" id="ARBA00050041"/>
    </source>
</evidence>
<evidence type="ECO:0000256" key="10">
    <source>
        <dbReference type="ARBA" id="ARBA00023002"/>
    </source>
</evidence>
<evidence type="ECO:0000256" key="8">
    <source>
        <dbReference type="ARBA" id="ARBA00022697"/>
    </source>
</evidence>
<dbReference type="UniPathway" id="UPA00050">
    <property type="reaction ID" value="UER00463"/>
</dbReference>
<dbReference type="GO" id="GO:0009088">
    <property type="term" value="P:threonine biosynthetic process"/>
    <property type="evidence" value="ECO:0007669"/>
    <property type="project" value="UniProtKB-UniPathway"/>
</dbReference>
<name>A0A1D2J989_PARBR</name>
<evidence type="ECO:0000256" key="4">
    <source>
        <dbReference type="ARBA" id="ARBA00005097"/>
    </source>
</evidence>
<dbReference type="GO" id="GO:0071266">
    <property type="term" value="P:'de novo' L-methionine biosynthetic process"/>
    <property type="evidence" value="ECO:0007669"/>
    <property type="project" value="UniProtKB-ARBA"/>
</dbReference>
<dbReference type="InterPro" id="IPR051823">
    <property type="entry name" value="ASADH-related"/>
</dbReference>
<comment type="subcellular location">
    <subcellularLocation>
        <location evidence="2">Cytoplasm</location>
        <location evidence="2">Cytosol</location>
    </subcellularLocation>
    <subcellularLocation>
        <location evidence="1">Nucleus</location>
    </subcellularLocation>
</comment>
<dbReference type="Gene3D" id="3.40.50.720">
    <property type="entry name" value="NAD(P)-binding Rossmann-like Domain"/>
    <property type="match status" value="1"/>
</dbReference>
<reference evidence="20 21" key="1">
    <citation type="submission" date="2016-06" db="EMBL/GenBank/DDBJ databases">
        <authorList>
            <person name="Kjaerup R.B."/>
            <person name="Dalgaard T.S."/>
            <person name="Juul-Madsen H.R."/>
        </authorList>
    </citation>
    <scope>NUCLEOTIDE SEQUENCE [LARGE SCALE GENOMIC DNA]</scope>
    <source>
        <strain evidence="20 21">Pb300</strain>
    </source>
</reference>
<dbReference type="EMBL" id="LZYO01000274">
    <property type="protein sequence ID" value="ODH20763.1"/>
    <property type="molecule type" value="Genomic_DNA"/>
</dbReference>
<keyword evidence="9" id="KW-0521">NADP</keyword>
<dbReference type="EC" id="1.2.1.11" evidence="6"/>
<dbReference type="Gene3D" id="3.30.360.10">
    <property type="entry name" value="Dihydrodipicolinate Reductase, domain 2"/>
    <property type="match status" value="1"/>
</dbReference>
<dbReference type="SUPFAM" id="SSF55347">
    <property type="entry name" value="Glyceraldehyde-3-phosphate dehydrogenase-like, C-terminal domain"/>
    <property type="match status" value="1"/>
</dbReference>
<comment type="caution">
    <text evidence="20">The sequence shown here is derived from an EMBL/GenBank/DDBJ whole genome shotgun (WGS) entry which is preliminary data.</text>
</comment>
<dbReference type="GO" id="GO:0046983">
    <property type="term" value="F:protein dimerization activity"/>
    <property type="evidence" value="ECO:0007669"/>
    <property type="project" value="InterPro"/>
</dbReference>
<dbReference type="Pfam" id="PF02774">
    <property type="entry name" value="Semialdhyde_dhC"/>
    <property type="match status" value="1"/>
</dbReference>
<comment type="pathway">
    <text evidence="4">Amino-acid biosynthesis; L-threonine biosynthesis; L-threonine from L-aspartate: step 2/5.</text>
</comment>
<evidence type="ECO:0000256" key="2">
    <source>
        <dbReference type="ARBA" id="ARBA00004514"/>
    </source>
</evidence>
<dbReference type="PIRSF" id="PIRSF000148">
    <property type="entry name" value="ASA_dh"/>
    <property type="match status" value="1"/>
</dbReference>